<dbReference type="KEGG" id="hoh:Hoch_0202"/>
<dbReference type="eggNOG" id="COG1073">
    <property type="taxonomic scope" value="Bacteria"/>
</dbReference>
<evidence type="ECO:0000259" key="5">
    <source>
        <dbReference type="Pfam" id="PF08840"/>
    </source>
</evidence>
<evidence type="ECO:0000313" key="6">
    <source>
        <dbReference type="EMBL" id="ACY12843.1"/>
    </source>
</evidence>
<dbReference type="InterPro" id="IPR006862">
    <property type="entry name" value="Thio_Ohase/aa_AcTrfase"/>
</dbReference>
<feature type="chain" id="PRO_5003011252" evidence="3">
    <location>
        <begin position="30"/>
        <end position="471"/>
    </location>
</feature>
<feature type="active site" description="Charge relay system" evidence="2">
    <location>
        <position position="271"/>
    </location>
</feature>
<dbReference type="PROSITE" id="PS51257">
    <property type="entry name" value="PROKAR_LIPOPROTEIN"/>
    <property type="match status" value="1"/>
</dbReference>
<dbReference type="STRING" id="502025.Hoch_0202"/>
<feature type="signal peptide" evidence="3">
    <location>
        <begin position="1"/>
        <end position="29"/>
    </location>
</feature>
<dbReference type="InterPro" id="IPR029058">
    <property type="entry name" value="AB_hydrolase_fold"/>
</dbReference>
<dbReference type="Gene3D" id="2.60.40.2240">
    <property type="entry name" value="Acyl-CoA thioester hydrolase/BAAT N-terminal domain"/>
    <property type="match status" value="1"/>
</dbReference>
<accession>D0LHI1</accession>
<name>D0LHI1_HALO1</name>
<evidence type="ECO:0000313" key="7">
    <source>
        <dbReference type="Proteomes" id="UP000001880"/>
    </source>
</evidence>
<evidence type="ECO:0000259" key="4">
    <source>
        <dbReference type="Pfam" id="PF04775"/>
    </source>
</evidence>
<dbReference type="GO" id="GO:0006631">
    <property type="term" value="P:fatty acid metabolic process"/>
    <property type="evidence" value="ECO:0007669"/>
    <property type="project" value="TreeGrafter"/>
</dbReference>
<evidence type="ECO:0000256" key="2">
    <source>
        <dbReference type="PIRSR" id="PIRSR016521-1"/>
    </source>
</evidence>
<reference evidence="6 7" key="1">
    <citation type="journal article" date="2010" name="Stand. Genomic Sci.">
        <title>Complete genome sequence of Haliangium ochraceum type strain (SMP-2).</title>
        <authorList>
            <consortium name="US DOE Joint Genome Institute (JGI-PGF)"/>
            <person name="Ivanova N."/>
            <person name="Daum C."/>
            <person name="Lang E."/>
            <person name="Abt B."/>
            <person name="Kopitz M."/>
            <person name="Saunders E."/>
            <person name="Lapidus A."/>
            <person name="Lucas S."/>
            <person name="Glavina Del Rio T."/>
            <person name="Nolan M."/>
            <person name="Tice H."/>
            <person name="Copeland A."/>
            <person name="Cheng J.F."/>
            <person name="Chen F."/>
            <person name="Bruce D."/>
            <person name="Goodwin L."/>
            <person name="Pitluck S."/>
            <person name="Mavromatis K."/>
            <person name="Pati A."/>
            <person name="Mikhailova N."/>
            <person name="Chen A."/>
            <person name="Palaniappan K."/>
            <person name="Land M."/>
            <person name="Hauser L."/>
            <person name="Chang Y.J."/>
            <person name="Jeffries C.D."/>
            <person name="Detter J.C."/>
            <person name="Brettin T."/>
            <person name="Rohde M."/>
            <person name="Goker M."/>
            <person name="Bristow J."/>
            <person name="Markowitz V."/>
            <person name="Eisen J.A."/>
            <person name="Hugenholtz P."/>
            <person name="Kyrpides N.C."/>
            <person name="Klenk H.P."/>
        </authorList>
    </citation>
    <scope>NUCLEOTIDE SEQUENCE [LARGE SCALE GENOMIC DNA]</scope>
    <source>
        <strain evidence="7">DSM 14365 / CIP 107738 / JCM 11303 / AJ 13395 / SMP-2</strain>
    </source>
</reference>
<feature type="active site" description="Charge relay system" evidence="2">
    <location>
        <position position="418"/>
    </location>
</feature>
<dbReference type="SUPFAM" id="SSF53474">
    <property type="entry name" value="alpha/beta-Hydrolases"/>
    <property type="match status" value="1"/>
</dbReference>
<feature type="active site" description="Charge relay system" evidence="2">
    <location>
        <position position="383"/>
    </location>
</feature>
<keyword evidence="6" id="KW-0378">Hydrolase</keyword>
<dbReference type="EMBL" id="CP001804">
    <property type="protein sequence ID" value="ACY12843.1"/>
    <property type="molecule type" value="Genomic_DNA"/>
</dbReference>
<dbReference type="PANTHER" id="PTHR10824">
    <property type="entry name" value="ACYL-COENZYME A THIOESTERASE-RELATED"/>
    <property type="match status" value="1"/>
</dbReference>
<dbReference type="Gene3D" id="3.40.50.1820">
    <property type="entry name" value="alpha/beta hydrolase"/>
    <property type="match status" value="1"/>
</dbReference>
<dbReference type="GO" id="GO:0047617">
    <property type="term" value="F:fatty acyl-CoA hydrolase activity"/>
    <property type="evidence" value="ECO:0007669"/>
    <property type="project" value="TreeGrafter"/>
</dbReference>
<dbReference type="Proteomes" id="UP000001880">
    <property type="component" value="Chromosome"/>
</dbReference>
<dbReference type="HOGENOM" id="CLU_029849_3_0_7"/>
<sequence length="471" mass="49369">MGPRRFSSRPALAGLILSALLGAFLGACASRSAPAPTAAEPTLTITPTRSLVDAPMDIRLAGLEPGERVTVRATMADSPELIWQASAVFAADAAGTVDLGRDAPLEGSYESADAMGLIWSMTPSTEDWEQHARAAPQLQPMRIRYEAERTGADKVFAAVDVERLRIAEDVRRSEVRAGGVVGNLYLPASASAQAPAPAVLVLGGSEGGLRESTAALLASHGFASFVVAYFAFDGLPPKLENIPLEYFDAALGAFAEQPGVDADHMAVLGVSRGGELALLLAASFPERLSAVVAYAASGVVWPGVGSLPPEPAWLRGDQPVPAVPFVADAAVQADVIQQMRSGEPVSLRNTFLASMKNPEAMAAGVIPVERISGPVLLISGEDDAIWPASELSELVVTRLRESGHTHAALHLRYPEAGHLILPPFRPSTARSARLATANMELAFGGTAAGTARASADSWPQVLDFLERALRP</sequence>
<dbReference type="EC" id="3.1.2.2" evidence="6"/>
<gene>
    <name evidence="6" type="ordered locus">Hoch_0202</name>
</gene>
<proteinExistence type="inferred from homology"/>
<dbReference type="Pfam" id="PF04775">
    <property type="entry name" value="Bile_Hydr_Trans"/>
    <property type="match status" value="1"/>
</dbReference>
<comment type="similarity">
    <text evidence="1">Belongs to the C/M/P thioester hydrolase family.</text>
</comment>
<keyword evidence="7" id="KW-1185">Reference proteome</keyword>
<dbReference type="InterPro" id="IPR042490">
    <property type="entry name" value="Thio_Ohase/BAAT_N"/>
</dbReference>
<dbReference type="InterPro" id="IPR016662">
    <property type="entry name" value="Acyl-CoA_thioEstase_long-chain"/>
</dbReference>
<evidence type="ECO:0000256" key="3">
    <source>
        <dbReference type="SAM" id="SignalP"/>
    </source>
</evidence>
<dbReference type="InterPro" id="IPR014940">
    <property type="entry name" value="BAAT_C"/>
</dbReference>
<dbReference type="Pfam" id="PF08840">
    <property type="entry name" value="BAAT_C"/>
    <property type="match status" value="1"/>
</dbReference>
<feature type="domain" description="Acyl-CoA thioester hydrolase/bile acid-CoA amino acid N-acetyltransferase" evidence="4">
    <location>
        <begin position="53"/>
        <end position="176"/>
    </location>
</feature>
<dbReference type="GO" id="GO:0006637">
    <property type="term" value="P:acyl-CoA metabolic process"/>
    <property type="evidence" value="ECO:0007669"/>
    <property type="project" value="InterPro"/>
</dbReference>
<dbReference type="PIRSF" id="PIRSF016521">
    <property type="entry name" value="Acyl-CoA_hydro"/>
    <property type="match status" value="1"/>
</dbReference>
<organism evidence="6 7">
    <name type="scientific">Haliangium ochraceum (strain DSM 14365 / JCM 11303 / SMP-2)</name>
    <dbReference type="NCBI Taxonomy" id="502025"/>
    <lineage>
        <taxon>Bacteria</taxon>
        <taxon>Pseudomonadati</taxon>
        <taxon>Myxococcota</taxon>
        <taxon>Polyangia</taxon>
        <taxon>Haliangiales</taxon>
        <taxon>Kofleriaceae</taxon>
        <taxon>Haliangium</taxon>
    </lineage>
</organism>
<evidence type="ECO:0000256" key="1">
    <source>
        <dbReference type="ARBA" id="ARBA00006538"/>
    </source>
</evidence>
<keyword evidence="3" id="KW-0732">Signal</keyword>
<dbReference type="AlphaFoldDB" id="D0LHI1"/>
<feature type="domain" description="BAAT/Acyl-CoA thioester hydrolase C-terminal" evidence="5">
    <location>
        <begin position="242"/>
        <end position="470"/>
    </location>
</feature>
<dbReference type="PANTHER" id="PTHR10824:SF4">
    <property type="entry name" value="ACYL-COENZYME A THIOESTERASE 1-LIKE"/>
    <property type="match status" value="1"/>
</dbReference>
<dbReference type="RefSeq" id="WP_012825470.1">
    <property type="nucleotide sequence ID" value="NC_013440.1"/>
</dbReference>
<protein>
    <submittedName>
        <fullName evidence="6">Palmitoyl-CoA hydrolase</fullName>
        <ecNumber evidence="6">3.1.2.2</ecNumber>
    </submittedName>
</protein>